<protein>
    <submittedName>
        <fullName evidence="2">Uncharacterized protein</fullName>
    </submittedName>
</protein>
<organism evidence="2 3">
    <name type="scientific">Starmerella bacillaris</name>
    <name type="common">Yeast</name>
    <name type="synonym">Candida zemplinina</name>
    <dbReference type="NCBI Taxonomy" id="1247836"/>
    <lineage>
        <taxon>Eukaryota</taxon>
        <taxon>Fungi</taxon>
        <taxon>Dikarya</taxon>
        <taxon>Ascomycota</taxon>
        <taxon>Saccharomycotina</taxon>
        <taxon>Dipodascomycetes</taxon>
        <taxon>Dipodascales</taxon>
        <taxon>Trichomonascaceae</taxon>
        <taxon>Starmerella</taxon>
    </lineage>
</organism>
<dbReference type="Proteomes" id="UP001362899">
    <property type="component" value="Unassembled WGS sequence"/>
</dbReference>
<keyword evidence="3" id="KW-1185">Reference proteome</keyword>
<evidence type="ECO:0000256" key="1">
    <source>
        <dbReference type="SAM" id="MobiDB-lite"/>
    </source>
</evidence>
<feature type="compositionally biased region" description="Polar residues" evidence="1">
    <location>
        <begin position="571"/>
        <end position="625"/>
    </location>
</feature>
<evidence type="ECO:0000313" key="3">
    <source>
        <dbReference type="Proteomes" id="UP001362899"/>
    </source>
</evidence>
<proteinExistence type="predicted"/>
<comment type="caution">
    <text evidence="2">The sequence shown here is derived from an EMBL/GenBank/DDBJ whole genome shotgun (WGS) entry which is preliminary data.</text>
</comment>
<reference evidence="2 3" key="1">
    <citation type="journal article" date="2023" name="Elife">
        <title>Identification of key yeast species and microbe-microbe interactions impacting larval growth of Drosophila in the wild.</title>
        <authorList>
            <person name="Mure A."/>
            <person name="Sugiura Y."/>
            <person name="Maeda R."/>
            <person name="Honda K."/>
            <person name="Sakurai N."/>
            <person name="Takahashi Y."/>
            <person name="Watada M."/>
            <person name="Katoh T."/>
            <person name="Gotoh A."/>
            <person name="Gotoh Y."/>
            <person name="Taniguchi I."/>
            <person name="Nakamura K."/>
            <person name="Hayashi T."/>
            <person name="Katayama T."/>
            <person name="Uemura T."/>
            <person name="Hattori Y."/>
        </authorList>
    </citation>
    <scope>NUCLEOTIDE SEQUENCE [LARGE SCALE GENOMIC DNA]</scope>
    <source>
        <strain evidence="2 3">SB-73</strain>
    </source>
</reference>
<dbReference type="EMBL" id="BTGC01000008">
    <property type="protein sequence ID" value="GMM52316.1"/>
    <property type="molecule type" value="Genomic_DNA"/>
</dbReference>
<feature type="compositionally biased region" description="Basic residues" evidence="1">
    <location>
        <begin position="632"/>
        <end position="647"/>
    </location>
</feature>
<feature type="region of interest" description="Disordered" evidence="1">
    <location>
        <begin position="452"/>
        <end position="481"/>
    </location>
</feature>
<accession>A0AAV5RNR0</accession>
<feature type="region of interest" description="Disordered" evidence="1">
    <location>
        <begin position="569"/>
        <end position="647"/>
    </location>
</feature>
<gene>
    <name evidence="2" type="ORF">DASB73_032790</name>
</gene>
<evidence type="ECO:0000313" key="2">
    <source>
        <dbReference type="EMBL" id="GMM52316.1"/>
    </source>
</evidence>
<feature type="compositionally biased region" description="Low complexity" evidence="1">
    <location>
        <begin position="453"/>
        <end position="473"/>
    </location>
</feature>
<name>A0AAV5RNR0_STABA</name>
<sequence length="647" mass="72794">MQWPGGSVQVGYGPSSSVSFDETGKVITPRELRIQGLVNEGTTKLFDPVSQKSYVHNVSRRSNFKILRQTEDVGGIPHELLISLDTESSCLLAPNLFDPTIGRRIDIVHDQLIYGDDFYLTNATTGSCLNLCSPIMQFDNGVCRTKKGLAAVDTINSKAEYFVDGEFSDARRLGNKVIYTSRDHVHVNDLDHDAISTYDYPKLSYSHWRRAFLLPDPNLAVMCNKYNISTLDFRIGKPVNQVNYADRINEIRCAQVVDNYLFVLSKNLITWYRASDLLPLMTIDNSIANSDYTVDMFVSKWDGDASLENHNAKTNDMLLSITSQLSPLTQSIVLNSTGLVSCGSDTIITESWPNIIPQSHLTAFFDDKVELYSVGNSGGLYKQDLRLYADGMVDDCIDIPPPDAPVFSNLKKSHRIGEKYMYEDYDLMHTWRNSDINDFSKIYTLIFEDTENETNPTSSSSNNNNGNTKSTPDPDLELDLDPSLLTQGFLNTNQTLRETLQSVYINPMESKMKHHDVASEVLETRKRSIDEIIRDLSEMSRVNTKDSTDVKIKLKRDIEKISKKYPILTPNMDSELTQDSMPSQDISSSQGIWTQASQGTQASQYSQPTQRDSQASQSTQPTFSQPVVPKLGKSKKKVKKVKKKSVF</sequence>
<dbReference type="AlphaFoldDB" id="A0AAV5RNR0"/>